<accession>A0ABP0Q498</accession>
<organism evidence="1 2">
    <name type="scientific">Durusdinium trenchii</name>
    <dbReference type="NCBI Taxonomy" id="1381693"/>
    <lineage>
        <taxon>Eukaryota</taxon>
        <taxon>Sar</taxon>
        <taxon>Alveolata</taxon>
        <taxon>Dinophyceae</taxon>
        <taxon>Suessiales</taxon>
        <taxon>Symbiodiniaceae</taxon>
        <taxon>Durusdinium</taxon>
    </lineage>
</organism>
<evidence type="ECO:0000313" key="1">
    <source>
        <dbReference type="EMBL" id="CAK9082713.1"/>
    </source>
</evidence>
<dbReference type="Gene3D" id="1.25.10.10">
    <property type="entry name" value="Leucine-rich Repeat Variant"/>
    <property type="match status" value="2"/>
</dbReference>
<dbReference type="EMBL" id="CAXAMN010023951">
    <property type="protein sequence ID" value="CAK9082713.1"/>
    <property type="molecule type" value="Genomic_DNA"/>
</dbReference>
<sequence>MRNYALSAKGTHISKVRRAQLESSLTEEEFQTFQSRAGELGWLARQLRCDRVYENGVVQRAKGDACVGDLGRLKQYLAQAKRGADFRLRYWSDVNLREAVLILLADPGHASGTPERDEIMRYRSVGGYFVLVGNKEILEDKPARANVLTFYSGQTKRVCRSTLAAEASHLAEAVECGDWCACLLEEALTGDSNLKDWPSVIQRRVRVYVIVLNFVPPFQEEPAQATGDFLKRKLPPYLHFWPWRPKKGQQGLCQLLVAVLQGDSVQERLPRVLMVVQSQDTVSGLLSLLSSSPEGILQAASAVALISCNNTLRTRLIEVGALVALKQLLSHDDSAVVEQALEATAALVTLDRGDPKALEEGEPVFEPTVDMEEMLCGEVSLVVHQLQGATEEIRCAASHVVFKLAARGDIEMPLRAAEPLPALVSLIRGGTARTRAWAASALRLLSTTSEARETVTQAVPMEAEGREKLLAQIRALCF</sequence>
<protein>
    <submittedName>
        <fullName evidence="1">Uncharacterized protein</fullName>
    </submittedName>
</protein>
<dbReference type="Proteomes" id="UP001642484">
    <property type="component" value="Unassembled WGS sequence"/>
</dbReference>
<reference evidence="1 2" key="1">
    <citation type="submission" date="2024-02" db="EMBL/GenBank/DDBJ databases">
        <authorList>
            <person name="Chen Y."/>
            <person name="Shah S."/>
            <person name="Dougan E. K."/>
            <person name="Thang M."/>
            <person name="Chan C."/>
        </authorList>
    </citation>
    <scope>NUCLEOTIDE SEQUENCE [LARGE SCALE GENOMIC DNA]</scope>
</reference>
<proteinExistence type="predicted"/>
<evidence type="ECO:0000313" key="2">
    <source>
        <dbReference type="Proteomes" id="UP001642484"/>
    </source>
</evidence>
<comment type="caution">
    <text evidence="1">The sequence shown here is derived from an EMBL/GenBank/DDBJ whole genome shotgun (WGS) entry which is preliminary data.</text>
</comment>
<name>A0ABP0Q498_9DINO</name>
<keyword evidence="2" id="KW-1185">Reference proteome</keyword>
<dbReference type="InterPro" id="IPR011989">
    <property type="entry name" value="ARM-like"/>
</dbReference>
<gene>
    <name evidence="1" type="ORF">CCMP2556_LOCUS40388</name>
</gene>
<dbReference type="InterPro" id="IPR016024">
    <property type="entry name" value="ARM-type_fold"/>
</dbReference>
<dbReference type="SUPFAM" id="SSF48371">
    <property type="entry name" value="ARM repeat"/>
    <property type="match status" value="1"/>
</dbReference>